<organism evidence="4 5">
    <name type="scientific">Histidinibacterium lentulum</name>
    <dbReference type="NCBI Taxonomy" id="2480588"/>
    <lineage>
        <taxon>Bacteria</taxon>
        <taxon>Pseudomonadati</taxon>
        <taxon>Pseudomonadota</taxon>
        <taxon>Alphaproteobacteria</taxon>
        <taxon>Rhodobacterales</taxon>
        <taxon>Paracoccaceae</taxon>
        <taxon>Histidinibacterium</taxon>
    </lineage>
</organism>
<dbReference type="PANTHER" id="PTHR38340">
    <property type="entry name" value="S-LAYER PROTEIN"/>
    <property type="match status" value="1"/>
</dbReference>
<feature type="compositionally biased region" description="Gly residues" evidence="3">
    <location>
        <begin position="193"/>
        <end position="205"/>
    </location>
</feature>
<dbReference type="InterPro" id="IPR018511">
    <property type="entry name" value="Hemolysin-typ_Ca-bd_CS"/>
</dbReference>
<dbReference type="Gene3D" id="2.150.10.10">
    <property type="entry name" value="Serralysin-like metalloprotease, C-terminal"/>
    <property type="match status" value="3"/>
</dbReference>
<evidence type="ECO:0000313" key="5">
    <source>
        <dbReference type="Proteomes" id="UP000268016"/>
    </source>
</evidence>
<protein>
    <submittedName>
        <fullName evidence="4">Calcium-binding protein</fullName>
    </submittedName>
</protein>
<dbReference type="InterPro" id="IPR001343">
    <property type="entry name" value="Hemolysn_Ca-bd"/>
</dbReference>
<comment type="subcellular location">
    <subcellularLocation>
        <location evidence="1">Secreted</location>
    </subcellularLocation>
</comment>
<name>A0A3N2R5G9_9RHOB</name>
<dbReference type="GO" id="GO:0005509">
    <property type="term" value="F:calcium ion binding"/>
    <property type="evidence" value="ECO:0007669"/>
    <property type="project" value="InterPro"/>
</dbReference>
<comment type="caution">
    <text evidence="4">The sequence shown here is derived from an EMBL/GenBank/DDBJ whole genome shotgun (WGS) entry which is preliminary data.</text>
</comment>
<keyword evidence="5" id="KW-1185">Reference proteome</keyword>
<dbReference type="EMBL" id="RDRB01000004">
    <property type="protein sequence ID" value="ROU02674.1"/>
    <property type="molecule type" value="Genomic_DNA"/>
</dbReference>
<dbReference type="GO" id="GO:0005576">
    <property type="term" value="C:extracellular region"/>
    <property type="evidence" value="ECO:0007669"/>
    <property type="project" value="UniProtKB-SubCell"/>
</dbReference>
<accession>A0A3N2R5G9</accession>
<evidence type="ECO:0000256" key="3">
    <source>
        <dbReference type="SAM" id="MobiDB-lite"/>
    </source>
</evidence>
<reference evidence="4 5" key="1">
    <citation type="submission" date="2018-10" db="EMBL/GenBank/DDBJ databases">
        <title>Histidinibacterium lentulum gen. nov., sp. nov., a marine bacterium from the culture broth of Picochlorum sp. 122.</title>
        <authorList>
            <person name="Wang G."/>
        </authorList>
    </citation>
    <scope>NUCLEOTIDE SEQUENCE [LARGE SCALE GENOMIC DNA]</scope>
    <source>
        <strain evidence="4 5">B17</strain>
    </source>
</reference>
<dbReference type="InterPro" id="IPR011049">
    <property type="entry name" value="Serralysin-like_metalloprot_C"/>
</dbReference>
<dbReference type="AlphaFoldDB" id="A0A3N2R5G9"/>
<dbReference type="SUPFAM" id="SSF51120">
    <property type="entry name" value="beta-Roll"/>
    <property type="match status" value="3"/>
</dbReference>
<feature type="compositionally biased region" description="Low complexity" evidence="3">
    <location>
        <begin position="218"/>
        <end position="228"/>
    </location>
</feature>
<gene>
    <name evidence="4" type="ORF">EAT49_10150</name>
</gene>
<dbReference type="Pfam" id="PF00353">
    <property type="entry name" value="HemolysinCabind"/>
    <property type="match status" value="4"/>
</dbReference>
<evidence type="ECO:0000256" key="2">
    <source>
        <dbReference type="ARBA" id="ARBA00022525"/>
    </source>
</evidence>
<dbReference type="OrthoDB" id="419320at2"/>
<dbReference type="PROSITE" id="PS00330">
    <property type="entry name" value="HEMOLYSIN_CALCIUM"/>
    <property type="match status" value="4"/>
</dbReference>
<feature type="region of interest" description="Disordered" evidence="3">
    <location>
        <begin position="193"/>
        <end position="232"/>
    </location>
</feature>
<evidence type="ECO:0000256" key="1">
    <source>
        <dbReference type="ARBA" id="ARBA00004613"/>
    </source>
</evidence>
<dbReference type="PRINTS" id="PR00313">
    <property type="entry name" value="CABNDNGRPT"/>
</dbReference>
<dbReference type="InterPro" id="IPR050557">
    <property type="entry name" value="RTX_toxin/Mannuronan_C5-epim"/>
</dbReference>
<dbReference type="PANTHER" id="PTHR38340:SF1">
    <property type="entry name" value="S-LAYER PROTEIN"/>
    <property type="match status" value="1"/>
</dbReference>
<sequence>MTALRGRKKERPTMARVIARQSFNIPALRFSDLLDDDAELLDNVNNTYRGDRYTDVIVVETPGSAGFMAFGGPNLTLNPTSGTVTGVLIQSFTTDTEQLYISGISVPAAQIEAAIRTTSQVDDFAVWARIFKGADDVYLSGFADVARFGQGNDFIRGFGGDDSLWGEAGNDIMLGGGGDDYLSGGGGRDFIRGGAGDDTLEGGGNDDNLAGQAGDDTLNGQQGNDFLNGNGGDDSLMGGGGKDILVGGGGNDTLSGGGNDDRLLGGAGSDVLFGDIGSDELFGGGGDDILFGGGGRDRLDGGGGDDTLTGGRGADDFVFRKFYGRDEITDFELGVDRLALDPALWGGGLTLEEVVEQFGFVSQSGVGVAPVVGLDFGSDVIRFTGLNVDGLTFAQLADNLILFGDL</sequence>
<keyword evidence="2" id="KW-0964">Secreted</keyword>
<proteinExistence type="predicted"/>
<dbReference type="Proteomes" id="UP000268016">
    <property type="component" value="Unassembled WGS sequence"/>
</dbReference>
<evidence type="ECO:0000313" key="4">
    <source>
        <dbReference type="EMBL" id="ROU02674.1"/>
    </source>
</evidence>